<sequence>MQPNKLSFQQKHPLLFALMLILAAVALFSGVMAALRHSGTSARGGLFREDRLGLCRIEGFIADSAKVNDWLRELREDPAIIGVMLRIDSPGGAVAPSQEIYNAVRRLAQIKPVVVSMGTVAASGGYYIAAAADHIVANPSTLTGSIGVKMELANMEGLMDKLGIAHDALTSGDLKNAGSPFKPMTDKERAYLQGLVSDMHEQFLEAIAAGRNMDLEEVRKSADGRALTGRQAMQLGLVDSLGDLETAFERLAELCNATQSAPLPYVEGPPKEKSFLRDLLSSYLGIELDSSLRRRSEIRFLYL</sequence>
<gene>
    <name evidence="6" type="primary">sppA</name>
    <name evidence="6" type="ORF">DSM19430T_14060</name>
</gene>
<dbReference type="PANTHER" id="PTHR42987">
    <property type="entry name" value="PEPTIDASE S49"/>
    <property type="match status" value="1"/>
</dbReference>
<dbReference type="GO" id="GO:0004252">
    <property type="term" value="F:serine-type endopeptidase activity"/>
    <property type="evidence" value="ECO:0007669"/>
    <property type="project" value="InterPro"/>
</dbReference>
<dbReference type="SUPFAM" id="SSF52096">
    <property type="entry name" value="ClpP/crotonase"/>
    <property type="match status" value="1"/>
</dbReference>
<name>A0A7J0BU66_9BACT</name>
<accession>A0A7J0BU66</accession>
<dbReference type="InterPro" id="IPR029045">
    <property type="entry name" value="ClpP/crotonase-like_dom_sf"/>
</dbReference>
<dbReference type="Pfam" id="PF01343">
    <property type="entry name" value="Peptidase_S49"/>
    <property type="match status" value="1"/>
</dbReference>
<dbReference type="PRINTS" id="PR00127">
    <property type="entry name" value="CLPPROTEASEP"/>
</dbReference>
<dbReference type="InterPro" id="IPR004635">
    <property type="entry name" value="Pept_S49_SppA"/>
</dbReference>
<dbReference type="Gene3D" id="3.90.226.10">
    <property type="entry name" value="2-enoyl-CoA Hydratase, Chain A, domain 1"/>
    <property type="match status" value="2"/>
</dbReference>
<organism evidence="6 7">
    <name type="scientific">Desulfovibrio psychrotolerans</name>
    <dbReference type="NCBI Taxonomy" id="415242"/>
    <lineage>
        <taxon>Bacteria</taxon>
        <taxon>Pseudomonadati</taxon>
        <taxon>Thermodesulfobacteriota</taxon>
        <taxon>Desulfovibrionia</taxon>
        <taxon>Desulfovibrionales</taxon>
        <taxon>Desulfovibrionaceae</taxon>
        <taxon>Desulfovibrio</taxon>
    </lineage>
</organism>
<keyword evidence="2" id="KW-0645">Protease</keyword>
<dbReference type="NCBIfam" id="TIGR00706">
    <property type="entry name" value="SppA_dom"/>
    <property type="match status" value="1"/>
</dbReference>
<dbReference type="CDD" id="cd07023">
    <property type="entry name" value="S49_Sppa_N_C"/>
    <property type="match status" value="1"/>
</dbReference>
<evidence type="ECO:0000313" key="6">
    <source>
        <dbReference type="EMBL" id="GFM36722.1"/>
    </source>
</evidence>
<proteinExistence type="inferred from homology"/>
<feature type="domain" description="Peptidase S49" evidence="5">
    <location>
        <begin position="107"/>
        <end position="256"/>
    </location>
</feature>
<keyword evidence="3" id="KW-0378">Hydrolase</keyword>
<evidence type="ECO:0000313" key="7">
    <source>
        <dbReference type="Proteomes" id="UP000503820"/>
    </source>
</evidence>
<evidence type="ECO:0000256" key="4">
    <source>
        <dbReference type="ARBA" id="ARBA00022825"/>
    </source>
</evidence>
<dbReference type="RefSeq" id="WP_174409383.1">
    <property type="nucleotide sequence ID" value="NZ_BLVP01000007.1"/>
</dbReference>
<comment type="caution">
    <text evidence="6">The sequence shown here is derived from an EMBL/GenBank/DDBJ whole genome shotgun (WGS) entry which is preliminary data.</text>
</comment>
<dbReference type="InterPro" id="IPR001907">
    <property type="entry name" value="ClpP"/>
</dbReference>
<evidence type="ECO:0000259" key="5">
    <source>
        <dbReference type="Pfam" id="PF01343"/>
    </source>
</evidence>
<protein>
    <submittedName>
        <fullName evidence="6">Signal peptide peptidase SppA</fullName>
    </submittedName>
</protein>
<dbReference type="AlphaFoldDB" id="A0A7J0BU66"/>
<reference evidence="6 7" key="1">
    <citation type="submission" date="2020-05" db="EMBL/GenBank/DDBJ databases">
        <title>Draft genome sequence of Desulfovibrio psychrotolerans JS1T.</title>
        <authorList>
            <person name="Ueno A."/>
            <person name="Tamazawa S."/>
            <person name="Tamamura S."/>
            <person name="Murakami T."/>
            <person name="Kiyama T."/>
            <person name="Inomata H."/>
            <person name="Amano Y."/>
            <person name="Miyakawa K."/>
            <person name="Tamaki H."/>
            <person name="Naganuma T."/>
            <person name="Kaneko K."/>
        </authorList>
    </citation>
    <scope>NUCLEOTIDE SEQUENCE [LARGE SCALE GENOMIC DNA]</scope>
    <source>
        <strain evidence="6 7">JS1</strain>
    </source>
</reference>
<dbReference type="GO" id="GO:0006508">
    <property type="term" value="P:proteolysis"/>
    <property type="evidence" value="ECO:0007669"/>
    <property type="project" value="UniProtKB-KW"/>
</dbReference>
<dbReference type="PANTHER" id="PTHR42987:SF4">
    <property type="entry name" value="PROTEASE SOHB-RELATED"/>
    <property type="match status" value="1"/>
</dbReference>
<evidence type="ECO:0000256" key="1">
    <source>
        <dbReference type="ARBA" id="ARBA00008683"/>
    </source>
</evidence>
<evidence type="ECO:0000256" key="2">
    <source>
        <dbReference type="ARBA" id="ARBA00022670"/>
    </source>
</evidence>
<keyword evidence="7" id="KW-1185">Reference proteome</keyword>
<comment type="similarity">
    <text evidence="1">Belongs to the peptidase S49 family.</text>
</comment>
<dbReference type="GO" id="GO:0004176">
    <property type="term" value="F:ATP-dependent peptidase activity"/>
    <property type="evidence" value="ECO:0007669"/>
    <property type="project" value="InterPro"/>
</dbReference>
<dbReference type="InterPro" id="IPR047272">
    <property type="entry name" value="S49_SppA_C"/>
</dbReference>
<keyword evidence="4" id="KW-0720">Serine protease</keyword>
<dbReference type="Proteomes" id="UP000503820">
    <property type="component" value="Unassembled WGS sequence"/>
</dbReference>
<evidence type="ECO:0000256" key="3">
    <source>
        <dbReference type="ARBA" id="ARBA00022801"/>
    </source>
</evidence>
<dbReference type="EMBL" id="BLVP01000007">
    <property type="protein sequence ID" value="GFM36722.1"/>
    <property type="molecule type" value="Genomic_DNA"/>
</dbReference>
<dbReference type="InterPro" id="IPR002142">
    <property type="entry name" value="Peptidase_S49"/>
</dbReference>